<sequence>MTAAEDLLDRAAAAALALAADKPWHHIALRDIALKAEVPFAELYALASGKGAVLAHLSTRFDRAALGTVSADDASTHDRLFDAAMARLEAMEPHRAALIAIAASEGMVVSALRFPKTARAILEAGGVEATPVRLAAMTAVWARTVQVWRDDEGALNRTMAELDKRLKLLAERLSKIGAGF</sequence>
<protein>
    <submittedName>
        <fullName evidence="1">TetR family transcriptional regulator</fullName>
    </submittedName>
</protein>
<name>A0A0P0NW48_9CAUL</name>
<organism evidence="1 2">
    <name type="scientific">Caulobacter henricii</name>
    <dbReference type="NCBI Taxonomy" id="69395"/>
    <lineage>
        <taxon>Bacteria</taxon>
        <taxon>Pseudomonadati</taxon>
        <taxon>Pseudomonadota</taxon>
        <taxon>Alphaproteobacteria</taxon>
        <taxon>Caulobacterales</taxon>
        <taxon>Caulobacteraceae</taxon>
        <taxon>Caulobacter</taxon>
    </lineage>
</organism>
<dbReference type="AlphaFoldDB" id="A0A0P0NW48"/>
<dbReference type="Proteomes" id="UP000056905">
    <property type="component" value="Chromosome"/>
</dbReference>
<dbReference type="RefSeq" id="WP_062143477.1">
    <property type="nucleotide sequence ID" value="NZ_CP013002.1"/>
</dbReference>
<dbReference type="OrthoDB" id="7828598at2"/>
<dbReference type="STRING" id="69395.AQ619_01865"/>
<dbReference type="KEGG" id="chq:AQ619_01865"/>
<evidence type="ECO:0000313" key="1">
    <source>
        <dbReference type="EMBL" id="ALL12209.1"/>
    </source>
</evidence>
<reference evidence="1 2" key="1">
    <citation type="submission" date="2015-10" db="EMBL/GenBank/DDBJ databases">
        <title>Conservation of the essential genome among Caulobacter and Brevundimonas species.</title>
        <authorList>
            <person name="Scott D."/>
            <person name="Ely B."/>
        </authorList>
    </citation>
    <scope>NUCLEOTIDE SEQUENCE [LARGE SCALE GENOMIC DNA]</scope>
    <source>
        <strain evidence="1 2">CB4</strain>
    </source>
</reference>
<dbReference type="Gene3D" id="1.10.357.10">
    <property type="entry name" value="Tetracycline Repressor, domain 2"/>
    <property type="match status" value="1"/>
</dbReference>
<accession>A0A0P0NW48</accession>
<evidence type="ECO:0000313" key="2">
    <source>
        <dbReference type="Proteomes" id="UP000056905"/>
    </source>
</evidence>
<dbReference type="EMBL" id="CP013002">
    <property type="protein sequence ID" value="ALL12209.1"/>
    <property type="molecule type" value="Genomic_DNA"/>
</dbReference>
<keyword evidence="2" id="KW-1185">Reference proteome</keyword>
<proteinExistence type="predicted"/>
<gene>
    <name evidence="1" type="ORF">AQ619_01865</name>
</gene>